<keyword evidence="5" id="KW-1185">Reference proteome</keyword>
<reference evidence="5" key="1">
    <citation type="submission" date="2016-10" db="EMBL/GenBank/DDBJ databases">
        <authorList>
            <person name="Varghese N."/>
            <person name="Submissions S."/>
        </authorList>
    </citation>
    <scope>NUCLEOTIDE SEQUENCE [LARGE SCALE GENOMIC DNA]</scope>
    <source>
        <strain evidence="5">JCM 21621</strain>
    </source>
</reference>
<dbReference type="EMBL" id="FNIJ01000005">
    <property type="protein sequence ID" value="SDN84028.1"/>
    <property type="molecule type" value="Genomic_DNA"/>
</dbReference>
<dbReference type="SUPFAM" id="SSF53335">
    <property type="entry name" value="S-adenosyl-L-methionine-dependent methyltransferases"/>
    <property type="match status" value="1"/>
</dbReference>
<dbReference type="PANTHER" id="PTHR43397:SF1">
    <property type="entry name" value="ERGOTHIONEINE BIOSYNTHESIS PROTEIN 1"/>
    <property type="match status" value="1"/>
</dbReference>
<dbReference type="STRING" id="198616.SAMN05216193_105256"/>
<keyword evidence="1 4" id="KW-0489">Methyltransferase</keyword>
<evidence type="ECO:0000313" key="5">
    <source>
        <dbReference type="Proteomes" id="UP000242957"/>
    </source>
</evidence>
<dbReference type="RefSeq" id="WP_084315464.1">
    <property type="nucleotide sequence ID" value="NZ_FNIJ01000005.1"/>
</dbReference>
<keyword evidence="2 4" id="KW-0808">Transferase</keyword>
<sequence length="320" mass="36150">MALAISFHDRLAQDDCASLRDEVLAGFAAEPKRLAPKFFYDRRGSELFEEITHLPEYYLTRTEEGILAANADEIADRLGPGVTLVELGSGASRKVRLLLEALRPARYLGIDISRDFLLSSTQRLADDYPWLSVHALHADFSRPLALPGALDGGRPVAFFPGSSIGNFTPAEARIFLRNLHRLLPRSGGLLIGVDQPKERSVLEAAYNDSAGVTAAFNLNLLERIRRELDTDLDPARFRHHAFYNEAESRIEMHLVSRRAQTLRLEGRRFMFREGESLHTENSCKYAPETFRELAASSGFRPAAHWTDPNRWFSVHYLTRE</sequence>
<name>A0A1H0ENU5_9PSED</name>
<gene>
    <name evidence="4" type="ORF">SAMN05216193_105256</name>
</gene>
<evidence type="ECO:0000259" key="3">
    <source>
        <dbReference type="Pfam" id="PF10017"/>
    </source>
</evidence>
<dbReference type="Gene3D" id="3.40.50.150">
    <property type="entry name" value="Vaccinia Virus protein VP39"/>
    <property type="match status" value="1"/>
</dbReference>
<evidence type="ECO:0000256" key="2">
    <source>
        <dbReference type="ARBA" id="ARBA00022679"/>
    </source>
</evidence>
<protein>
    <submittedName>
        <fullName evidence="4">Dimethylhistidine N-methyltransferase</fullName>
    </submittedName>
</protein>
<dbReference type="InterPro" id="IPR017804">
    <property type="entry name" value="MeTrfase_EgtD-like"/>
</dbReference>
<proteinExistence type="predicted"/>
<evidence type="ECO:0000313" key="4">
    <source>
        <dbReference type="EMBL" id="SDN84028.1"/>
    </source>
</evidence>
<accession>A0A1H0ENU5</accession>
<organism evidence="4 5">
    <name type="scientific">Pseudomonas jinjuensis</name>
    <dbReference type="NCBI Taxonomy" id="198616"/>
    <lineage>
        <taxon>Bacteria</taxon>
        <taxon>Pseudomonadati</taxon>
        <taxon>Pseudomonadota</taxon>
        <taxon>Gammaproteobacteria</taxon>
        <taxon>Pseudomonadales</taxon>
        <taxon>Pseudomonadaceae</taxon>
        <taxon>Pseudomonas</taxon>
    </lineage>
</organism>
<dbReference type="GO" id="GO:0008168">
    <property type="term" value="F:methyltransferase activity"/>
    <property type="evidence" value="ECO:0007669"/>
    <property type="project" value="UniProtKB-KW"/>
</dbReference>
<dbReference type="Proteomes" id="UP000242957">
    <property type="component" value="Unassembled WGS sequence"/>
</dbReference>
<dbReference type="InterPro" id="IPR051128">
    <property type="entry name" value="EgtD_Methyltrsf_superfamily"/>
</dbReference>
<dbReference type="OrthoDB" id="5289726at2"/>
<dbReference type="GO" id="GO:0032259">
    <property type="term" value="P:methylation"/>
    <property type="evidence" value="ECO:0007669"/>
    <property type="project" value="UniProtKB-KW"/>
</dbReference>
<dbReference type="NCBIfam" id="TIGR03438">
    <property type="entry name" value="egtD_ergothio"/>
    <property type="match status" value="1"/>
</dbReference>
<dbReference type="InterPro" id="IPR035094">
    <property type="entry name" value="EgtD"/>
</dbReference>
<feature type="domain" description="Histidine-specific methyltransferase SAM-dependent" evidence="3">
    <location>
        <begin position="20"/>
        <end position="318"/>
    </location>
</feature>
<evidence type="ECO:0000256" key="1">
    <source>
        <dbReference type="ARBA" id="ARBA00022603"/>
    </source>
</evidence>
<dbReference type="AlphaFoldDB" id="A0A1H0ENU5"/>
<dbReference type="Pfam" id="PF10017">
    <property type="entry name" value="Methyltransf_33"/>
    <property type="match status" value="1"/>
</dbReference>
<dbReference type="InterPro" id="IPR029063">
    <property type="entry name" value="SAM-dependent_MTases_sf"/>
</dbReference>
<dbReference type="PANTHER" id="PTHR43397">
    <property type="entry name" value="ERGOTHIONEINE BIOSYNTHESIS PROTEIN 1"/>
    <property type="match status" value="1"/>
</dbReference>
<dbReference type="InterPro" id="IPR019257">
    <property type="entry name" value="MeTrfase_dom"/>
</dbReference>
<dbReference type="PIRSF" id="PIRSF018005">
    <property type="entry name" value="UCP018005"/>
    <property type="match status" value="1"/>
</dbReference>